<dbReference type="InterPro" id="IPR017853">
    <property type="entry name" value="GH"/>
</dbReference>
<evidence type="ECO:0000256" key="2">
    <source>
        <dbReference type="ARBA" id="ARBA00008061"/>
    </source>
</evidence>
<proteinExistence type="inferred from homology"/>
<dbReference type="GO" id="GO:0005975">
    <property type="term" value="P:carbohydrate metabolic process"/>
    <property type="evidence" value="ECO:0007669"/>
    <property type="project" value="InterPro"/>
</dbReference>
<feature type="region of interest" description="Disordered" evidence="6">
    <location>
        <begin position="407"/>
        <end position="426"/>
    </location>
</feature>
<evidence type="ECO:0000256" key="5">
    <source>
        <dbReference type="ARBA" id="ARBA00023295"/>
    </source>
</evidence>
<gene>
    <name evidence="9" type="ORF">TBRA_LOCUS7073</name>
</gene>
<dbReference type="EMBL" id="CADCXV010000773">
    <property type="protein sequence ID" value="CAB0035175.1"/>
    <property type="molecule type" value="Genomic_DNA"/>
</dbReference>
<dbReference type="SMART" id="SM00642">
    <property type="entry name" value="Aamy"/>
    <property type="match status" value="1"/>
</dbReference>
<keyword evidence="4" id="KW-0325">Glycoprotein</keyword>
<dbReference type="SUPFAM" id="SSF51445">
    <property type="entry name" value="(Trans)glycosidases"/>
    <property type="match status" value="1"/>
</dbReference>
<dbReference type="FunFam" id="3.90.400.10:FF:000001">
    <property type="entry name" value="Maltase A3, isoform A"/>
    <property type="match status" value="1"/>
</dbReference>
<keyword evidence="7" id="KW-0732">Signal</keyword>
<name>A0A6H5ICR1_9HYME</name>
<dbReference type="InterPro" id="IPR045857">
    <property type="entry name" value="O16G_dom_2"/>
</dbReference>
<accession>A0A6H5ICR1</accession>
<feature type="signal peptide" evidence="7">
    <location>
        <begin position="1"/>
        <end position="21"/>
    </location>
</feature>
<protein>
    <recommendedName>
        <fullName evidence="3">alpha-glucosidase</fullName>
        <ecNumber evidence="3">3.2.1.20</ecNumber>
    </recommendedName>
</protein>
<dbReference type="OrthoDB" id="1740265at2759"/>
<dbReference type="Pfam" id="PF00128">
    <property type="entry name" value="Alpha-amylase"/>
    <property type="match status" value="1"/>
</dbReference>
<dbReference type="GO" id="GO:0004558">
    <property type="term" value="F:alpha-1,4-glucosidase activity"/>
    <property type="evidence" value="ECO:0007669"/>
    <property type="project" value="UniProtKB-EC"/>
</dbReference>
<reference evidence="9 10" key="1">
    <citation type="submission" date="2020-02" db="EMBL/GenBank/DDBJ databases">
        <authorList>
            <person name="Ferguson B K."/>
        </authorList>
    </citation>
    <scope>NUCLEOTIDE SEQUENCE [LARGE SCALE GENOMIC DNA]</scope>
</reference>
<dbReference type="Gene3D" id="3.20.20.80">
    <property type="entry name" value="Glycosidases"/>
    <property type="match status" value="1"/>
</dbReference>
<dbReference type="EC" id="3.2.1.20" evidence="3"/>
<dbReference type="InterPro" id="IPR006047">
    <property type="entry name" value="GH13_cat_dom"/>
</dbReference>
<dbReference type="PANTHER" id="PTHR10357">
    <property type="entry name" value="ALPHA-AMYLASE FAMILY MEMBER"/>
    <property type="match status" value="1"/>
</dbReference>
<evidence type="ECO:0000256" key="1">
    <source>
        <dbReference type="ARBA" id="ARBA00001657"/>
    </source>
</evidence>
<comment type="catalytic activity">
    <reaction evidence="1">
        <text>Hydrolysis of terminal, non-reducing (1-&gt;4)-linked alpha-D-glucose residues with release of alpha-D-glucose.</text>
        <dbReference type="EC" id="3.2.1.20"/>
    </reaction>
</comment>
<organism evidence="9 10">
    <name type="scientific">Trichogramma brassicae</name>
    <dbReference type="NCBI Taxonomy" id="86971"/>
    <lineage>
        <taxon>Eukaryota</taxon>
        <taxon>Metazoa</taxon>
        <taxon>Ecdysozoa</taxon>
        <taxon>Arthropoda</taxon>
        <taxon>Hexapoda</taxon>
        <taxon>Insecta</taxon>
        <taxon>Pterygota</taxon>
        <taxon>Neoptera</taxon>
        <taxon>Endopterygota</taxon>
        <taxon>Hymenoptera</taxon>
        <taxon>Apocrita</taxon>
        <taxon>Proctotrupomorpha</taxon>
        <taxon>Chalcidoidea</taxon>
        <taxon>Trichogrammatidae</taxon>
        <taxon>Trichogramma</taxon>
    </lineage>
</organism>
<feature type="domain" description="Glycosyl hydrolase family 13 catalytic" evidence="8">
    <location>
        <begin position="37"/>
        <end position="423"/>
    </location>
</feature>
<keyword evidence="10" id="KW-1185">Reference proteome</keyword>
<evidence type="ECO:0000259" key="8">
    <source>
        <dbReference type="SMART" id="SM00642"/>
    </source>
</evidence>
<feature type="chain" id="PRO_5026130547" description="alpha-glucosidase" evidence="7">
    <location>
        <begin position="22"/>
        <end position="577"/>
    </location>
</feature>
<comment type="similarity">
    <text evidence="2">Belongs to the glycosyl hydrolase 13 family.</text>
</comment>
<evidence type="ECO:0000256" key="7">
    <source>
        <dbReference type="SAM" id="SignalP"/>
    </source>
</evidence>
<sequence length="577" mass="66621">MRFALSSVVLCFVTVAVTVTAVELPDNPWWKNILIYQVYPRSFMDSDGDGIGDINGITGRLEHIRETGATAFWLSPIYRSPQKDFGYDISDFTAIDPQFGTIDDFRELLKRAKSLGLKVLMDLVPNHSSDQHEWFKKSVRRVKPYDEYYIWRDGKMVDGVRSPPSNWLSSFGGSSWEWNEERGQYYYHQFATAQPDLNYRNPALKKEMEKVLLFWLEQGVDGFRIDAVVHLFEDEQMRDEPLSRRPGFNSDEYEYLDHIYTRDLDETYGVIAEWRQLMNDFAREHKTQAKYGILEAGNVLSLNMKYYDSGMDPFNFMFTLDIHKDTPPEEYVQRIQEYLAKIPNGQLANWVIGNHDQPRVATRFGRADQMSMLALMLPGLTVIYNGDEIGMVDRPLSWEETVDPAGCNAGPEKYNQRSRDPARTPFQWDNTTNAGFSFGRKTWLPVHENYHHLNLLDQQQAPISHFKTFKRMIRLKQSQLVQTGFTEISTSLDGQVLGLVRRLPHQSPLVLLINFSEDMIFLDLVEWMHVPERLNIYATNVESNLRVGATVFTENFLLPAAASVVLAGDDLDVLNFP</sequence>
<evidence type="ECO:0000256" key="4">
    <source>
        <dbReference type="ARBA" id="ARBA00023180"/>
    </source>
</evidence>
<keyword evidence="5" id="KW-0378">Hydrolase</keyword>
<evidence type="ECO:0000256" key="3">
    <source>
        <dbReference type="ARBA" id="ARBA00012741"/>
    </source>
</evidence>
<dbReference type="AlphaFoldDB" id="A0A6H5ICR1"/>
<evidence type="ECO:0000313" key="9">
    <source>
        <dbReference type="EMBL" id="CAB0035175.1"/>
    </source>
</evidence>
<keyword evidence="5" id="KW-0326">Glycosidase</keyword>
<evidence type="ECO:0000313" key="10">
    <source>
        <dbReference type="Proteomes" id="UP000479190"/>
    </source>
</evidence>
<evidence type="ECO:0000256" key="6">
    <source>
        <dbReference type="SAM" id="MobiDB-lite"/>
    </source>
</evidence>
<dbReference type="Gene3D" id="3.90.400.10">
    <property type="entry name" value="Oligo-1,6-glucosidase, Domain 2"/>
    <property type="match status" value="1"/>
</dbReference>
<dbReference type="PANTHER" id="PTHR10357:SF179">
    <property type="entry name" value="NEUTRAL AND BASIC AMINO ACID TRANSPORT PROTEIN RBAT"/>
    <property type="match status" value="1"/>
</dbReference>
<dbReference type="Proteomes" id="UP000479190">
    <property type="component" value="Unassembled WGS sequence"/>
</dbReference>
<dbReference type="CDD" id="cd11328">
    <property type="entry name" value="AmyAc_maltase"/>
    <property type="match status" value="1"/>
</dbReference>